<gene>
    <name evidence="12" type="ORF">B0682_06895</name>
</gene>
<evidence type="ECO:0000256" key="9">
    <source>
        <dbReference type="RuleBase" id="RU003357"/>
    </source>
</evidence>
<dbReference type="InterPro" id="IPR039426">
    <property type="entry name" value="TonB-dep_rcpt-like"/>
</dbReference>
<reference evidence="12 13" key="1">
    <citation type="submission" date="2017-02" db="EMBL/GenBank/DDBJ databases">
        <title>Draft genome sequence of Moraxella lincolnii CCUG 9405T type strain.</title>
        <authorList>
            <person name="Salva-Serra F."/>
            <person name="Engstrom-Jakobsson H."/>
            <person name="Thorell K."/>
            <person name="Jaen-Luchoro D."/>
            <person name="Gonzales-Siles L."/>
            <person name="Karlsson R."/>
            <person name="Yazdan S."/>
            <person name="Boulund F."/>
            <person name="Johnning A."/>
            <person name="Engstrand L."/>
            <person name="Kristiansson E."/>
            <person name="Moore E."/>
        </authorList>
    </citation>
    <scope>NUCLEOTIDE SEQUENCE [LARGE SCALE GENOMIC DNA]</scope>
    <source>
        <strain evidence="12 13">CCUG 9405</strain>
    </source>
</reference>
<dbReference type="PROSITE" id="PS52016">
    <property type="entry name" value="TONB_DEPENDENT_REC_3"/>
    <property type="match status" value="1"/>
</dbReference>
<sequence>MNKITTTFILILITTAQTKANDGHHDAFKTIILDEVSVHAQENKKEHKLFEKAGSVSSIHEKQIEESVTGLDSVIRALPGTFTYMDTNQGTLQVNVRGMTGFGRVNTLIDGVPQTLFGITASSEDDKGFHEGGAGTSSTFGAVIDPNFLVGADIHRGGMVGAGGMNALMGNANFRTLDVEDVLTNEQHFGGQLKYSHGNNKLGSNAMIALATKIPMSQGKLGAVLALSGANKGTDYQRGDGKSASSNAYAVSNVQKPRSYLAKINYQNDNHKTTLSVRDYDLNSGGRVLSSQSYGLNYRYAPSQTDLSNWIDLSFLANMTINEQTLNPSAKYFQLDKAKSINRSSLIDVNNTSYFYPKFADISTTIGVSLQQNDYQRQVQGQNNDNEIHTPFAPTGKQTILGYYMNNTLEKGKYTLDWSVGHTQSKFNGFKPACGEVAGIVVRCFPQGEATINKKDNKTQAKIQLSAHINDWFRPFISHAQTSRMPNIQEVFFNNEGGGSMNPFLRPEVAKTNEIGFNTLKTGVFKDNDTLGIKAVHFNSRIDDYIHVQSFYLKKDGNLSNNINDANASFHAKLAVNSVKPVYSHGYELTANYTASPIFGTLSFTRIQSDQPVDSHSGHSDFGFSGGATSRLPESYWTLNVGTKGFNEKLQLASTLRYYGKNVRLRPDGLQSDDGITTYKLQTLPTAPIITDLNMSYQFNKNTSVYLGVENVFDKLYIHPLNRQNSNNEQYGEDGESFLFNNYARGRTVKIGANLRF</sequence>
<evidence type="ECO:0000259" key="11">
    <source>
        <dbReference type="Pfam" id="PF07715"/>
    </source>
</evidence>
<evidence type="ECO:0000256" key="7">
    <source>
        <dbReference type="ARBA" id="ARBA00023237"/>
    </source>
</evidence>
<dbReference type="PANTHER" id="PTHR30069">
    <property type="entry name" value="TONB-DEPENDENT OUTER MEMBRANE RECEPTOR"/>
    <property type="match status" value="1"/>
</dbReference>
<keyword evidence="2 8" id="KW-0813">Transport</keyword>
<keyword evidence="7 8" id="KW-0998">Cell outer membrane</keyword>
<keyword evidence="5 9" id="KW-0798">TonB box</keyword>
<evidence type="ECO:0000313" key="13">
    <source>
        <dbReference type="Proteomes" id="UP000191094"/>
    </source>
</evidence>
<dbReference type="Proteomes" id="UP000191094">
    <property type="component" value="Unassembled WGS sequence"/>
</dbReference>
<dbReference type="OrthoDB" id="6046653at2"/>
<dbReference type="RefSeq" id="WP_078307718.1">
    <property type="nucleotide sequence ID" value="NZ_CP147511.1"/>
</dbReference>
<keyword evidence="4 8" id="KW-0812">Transmembrane</keyword>
<dbReference type="EMBL" id="MUYT01000008">
    <property type="protein sequence ID" value="OOS20348.1"/>
    <property type="molecule type" value="Genomic_DNA"/>
</dbReference>
<evidence type="ECO:0000256" key="6">
    <source>
        <dbReference type="ARBA" id="ARBA00023136"/>
    </source>
</evidence>
<keyword evidence="12" id="KW-0675">Receptor</keyword>
<dbReference type="InterPro" id="IPR000531">
    <property type="entry name" value="Beta-barrel_TonB"/>
</dbReference>
<dbReference type="InterPro" id="IPR037066">
    <property type="entry name" value="Plug_dom_sf"/>
</dbReference>
<dbReference type="Gene3D" id="2.40.170.20">
    <property type="entry name" value="TonB-dependent receptor, beta-barrel domain"/>
    <property type="match status" value="1"/>
</dbReference>
<evidence type="ECO:0000256" key="4">
    <source>
        <dbReference type="ARBA" id="ARBA00022692"/>
    </source>
</evidence>
<keyword evidence="6 8" id="KW-0472">Membrane</keyword>
<dbReference type="GO" id="GO:0044718">
    <property type="term" value="P:siderophore transmembrane transport"/>
    <property type="evidence" value="ECO:0007669"/>
    <property type="project" value="TreeGrafter"/>
</dbReference>
<dbReference type="GO" id="GO:0015344">
    <property type="term" value="F:siderophore uptake transmembrane transporter activity"/>
    <property type="evidence" value="ECO:0007669"/>
    <property type="project" value="TreeGrafter"/>
</dbReference>
<feature type="domain" description="TonB-dependent receptor-like beta-barrel" evidence="10">
    <location>
        <begin position="231"/>
        <end position="712"/>
    </location>
</feature>
<dbReference type="PANTHER" id="PTHR30069:SF50">
    <property type="entry name" value="TONB-DEPENDENT RECEPTOR HI_1217-RELATED"/>
    <property type="match status" value="1"/>
</dbReference>
<proteinExistence type="inferred from homology"/>
<dbReference type="Gene3D" id="2.170.130.10">
    <property type="entry name" value="TonB-dependent receptor, plug domain"/>
    <property type="match status" value="1"/>
</dbReference>
<dbReference type="Pfam" id="PF07715">
    <property type="entry name" value="Plug"/>
    <property type="match status" value="1"/>
</dbReference>
<accession>A0A1T0CDC9</accession>
<dbReference type="STRING" id="90241.B0682_06895"/>
<evidence type="ECO:0000256" key="2">
    <source>
        <dbReference type="ARBA" id="ARBA00022448"/>
    </source>
</evidence>
<keyword evidence="13" id="KW-1185">Reference proteome</keyword>
<dbReference type="InterPro" id="IPR012910">
    <property type="entry name" value="Plug_dom"/>
</dbReference>
<evidence type="ECO:0000256" key="8">
    <source>
        <dbReference type="PROSITE-ProRule" id="PRU01360"/>
    </source>
</evidence>
<protein>
    <submittedName>
        <fullName evidence="12">Outer membrane colicin Js receptor</fullName>
    </submittedName>
</protein>
<evidence type="ECO:0000256" key="3">
    <source>
        <dbReference type="ARBA" id="ARBA00022452"/>
    </source>
</evidence>
<evidence type="ECO:0000256" key="5">
    <source>
        <dbReference type="ARBA" id="ARBA00023077"/>
    </source>
</evidence>
<keyword evidence="3 8" id="KW-1134">Transmembrane beta strand</keyword>
<dbReference type="AlphaFoldDB" id="A0A1T0CDC9"/>
<organism evidence="12 13">
    <name type="scientific">Lwoffella lincolnii</name>
    <dbReference type="NCBI Taxonomy" id="90241"/>
    <lineage>
        <taxon>Bacteria</taxon>
        <taxon>Pseudomonadati</taxon>
        <taxon>Pseudomonadota</taxon>
        <taxon>Gammaproteobacteria</taxon>
        <taxon>Moraxellales</taxon>
        <taxon>Moraxellaceae</taxon>
        <taxon>Lwoffella</taxon>
    </lineage>
</organism>
<dbReference type="Pfam" id="PF00593">
    <property type="entry name" value="TonB_dep_Rec_b-barrel"/>
    <property type="match status" value="1"/>
</dbReference>
<evidence type="ECO:0000313" key="12">
    <source>
        <dbReference type="EMBL" id="OOS20348.1"/>
    </source>
</evidence>
<evidence type="ECO:0000256" key="1">
    <source>
        <dbReference type="ARBA" id="ARBA00004571"/>
    </source>
</evidence>
<dbReference type="SUPFAM" id="SSF56935">
    <property type="entry name" value="Porins"/>
    <property type="match status" value="1"/>
</dbReference>
<dbReference type="InterPro" id="IPR036942">
    <property type="entry name" value="Beta-barrel_TonB_sf"/>
</dbReference>
<feature type="domain" description="TonB-dependent receptor plug" evidence="11">
    <location>
        <begin position="50"/>
        <end position="169"/>
    </location>
</feature>
<dbReference type="GO" id="GO:0009279">
    <property type="term" value="C:cell outer membrane"/>
    <property type="evidence" value="ECO:0007669"/>
    <property type="project" value="UniProtKB-SubCell"/>
</dbReference>
<comment type="caution">
    <text evidence="12">The sequence shown here is derived from an EMBL/GenBank/DDBJ whole genome shotgun (WGS) entry which is preliminary data.</text>
</comment>
<comment type="subcellular location">
    <subcellularLocation>
        <location evidence="1 8">Cell outer membrane</location>
        <topology evidence="1 8">Multi-pass membrane protein</topology>
    </subcellularLocation>
</comment>
<name>A0A1T0CDC9_9GAMM</name>
<comment type="similarity">
    <text evidence="8 9">Belongs to the TonB-dependent receptor family.</text>
</comment>
<evidence type="ECO:0000259" key="10">
    <source>
        <dbReference type="Pfam" id="PF00593"/>
    </source>
</evidence>